<evidence type="ECO:0000259" key="14">
    <source>
        <dbReference type="Pfam" id="PF08264"/>
    </source>
</evidence>
<dbReference type="PANTHER" id="PTHR42765">
    <property type="entry name" value="SOLEUCYL-TRNA SYNTHETASE"/>
    <property type="match status" value="1"/>
</dbReference>
<feature type="short sequence motif" description="'HIGH' region" evidence="10">
    <location>
        <begin position="59"/>
        <end position="69"/>
    </location>
</feature>
<organism evidence="15">
    <name type="scientific">Muribaculaceae bacterium Z82</name>
    <dbReference type="NCBI Taxonomy" id="2304548"/>
    <lineage>
        <taxon>Bacteria</taxon>
        <taxon>Pseudomonadati</taxon>
        <taxon>Bacteroidota</taxon>
        <taxon>Bacteroidia</taxon>
        <taxon>Bacteroidales</taxon>
        <taxon>Muribaculaceae</taxon>
    </lineage>
</organism>
<dbReference type="InterPro" id="IPR010663">
    <property type="entry name" value="Znf_FPG/IleRS"/>
</dbReference>
<feature type="binding site" evidence="10">
    <location>
        <position position="575"/>
    </location>
    <ligand>
        <name>L-isoleucyl-5'-AMP</name>
        <dbReference type="ChEBI" id="CHEBI:178002"/>
    </ligand>
</feature>
<reference evidence="15" key="1">
    <citation type="submission" date="2018-08" db="EMBL/GenBank/DDBJ databases">
        <title>Murine metabolic-syndrome-specific gut microbial biobank.</title>
        <authorList>
            <person name="Liu C."/>
        </authorList>
    </citation>
    <scope>NUCLEOTIDE SEQUENCE [LARGE SCALE GENOMIC DNA]</scope>
    <source>
        <strain evidence="15">Z82</strain>
    </source>
</reference>
<dbReference type="InterPro" id="IPR001412">
    <property type="entry name" value="aa-tRNA-synth_I_CS"/>
</dbReference>
<evidence type="ECO:0000256" key="4">
    <source>
        <dbReference type="ARBA" id="ARBA00022741"/>
    </source>
</evidence>
<feature type="domain" description="Zinc finger FPG/IleRS-type" evidence="13">
    <location>
        <begin position="914"/>
        <end position="941"/>
    </location>
</feature>
<dbReference type="InterPro" id="IPR023585">
    <property type="entry name" value="Ile-tRNA-ligase_type1"/>
</dbReference>
<dbReference type="InterPro" id="IPR009008">
    <property type="entry name" value="Val/Leu/Ile-tRNA-synth_edit"/>
</dbReference>
<dbReference type="Pfam" id="PF08264">
    <property type="entry name" value="Anticodon_1"/>
    <property type="match status" value="1"/>
</dbReference>
<feature type="compositionally biased region" description="Polar residues" evidence="11">
    <location>
        <begin position="1"/>
        <end position="13"/>
    </location>
</feature>
<feature type="binding site" evidence="10">
    <location>
        <position position="939"/>
    </location>
    <ligand>
        <name>Zn(2+)</name>
        <dbReference type="ChEBI" id="CHEBI:29105"/>
    </ligand>
</feature>
<comment type="subcellular location">
    <subcellularLocation>
        <location evidence="10">Cytoplasm</location>
    </subcellularLocation>
</comment>
<comment type="caution">
    <text evidence="15">The sequence shown here is derived from an EMBL/GenBank/DDBJ whole genome shotgun (WGS) entry which is preliminary data.</text>
</comment>
<comment type="cofactor">
    <cofactor evidence="10">
        <name>Zn(2+)</name>
        <dbReference type="ChEBI" id="CHEBI:29105"/>
    </cofactor>
    <text evidence="10">Binds 1 zinc ion per subunit.</text>
</comment>
<proteinExistence type="inferred from homology"/>
<evidence type="ECO:0000259" key="13">
    <source>
        <dbReference type="Pfam" id="PF06827"/>
    </source>
</evidence>
<dbReference type="EMBL" id="QWKH01000038">
    <property type="protein sequence ID" value="NBI34634.1"/>
    <property type="molecule type" value="Genomic_DNA"/>
</dbReference>
<accession>A0A7C9JEL7</accession>
<evidence type="ECO:0000313" key="15">
    <source>
        <dbReference type="EMBL" id="NBI34634.1"/>
    </source>
</evidence>
<feature type="binding site" evidence="10">
    <location>
        <position position="917"/>
    </location>
    <ligand>
        <name>Zn(2+)</name>
        <dbReference type="ChEBI" id="CHEBI:29105"/>
    </ligand>
</feature>
<dbReference type="InterPro" id="IPR009080">
    <property type="entry name" value="tRNAsynth_Ia_anticodon-bd"/>
</dbReference>
<dbReference type="Gene3D" id="1.10.10.830">
    <property type="entry name" value="Ile-tRNA synthetase CP2 domain-like"/>
    <property type="match status" value="1"/>
</dbReference>
<feature type="short sequence motif" description="'KMSKS' region" evidence="10">
    <location>
        <begin position="616"/>
        <end position="620"/>
    </location>
</feature>
<keyword evidence="10" id="KW-0862">Zinc</keyword>
<comment type="function">
    <text evidence="8 10">Catalyzes the attachment of isoleucine to tRNA(Ile). As IleRS can inadvertently accommodate and process structurally similar amino acids such as valine, to avoid such errors it has two additional distinct tRNA(Ile)-dependent editing activities. One activity is designated as 'pretransfer' editing and involves the hydrolysis of activated Val-AMP. The other activity is designated 'posttransfer' editing and involves deacylation of mischarged Val-tRNA(Ile).</text>
</comment>
<evidence type="ECO:0000256" key="8">
    <source>
        <dbReference type="ARBA" id="ARBA00025217"/>
    </source>
</evidence>
<dbReference type="InterPro" id="IPR013155">
    <property type="entry name" value="M/V/L/I-tRNA-synth_anticd-bd"/>
</dbReference>
<dbReference type="SUPFAM" id="SSF52374">
    <property type="entry name" value="Nucleotidylyl transferase"/>
    <property type="match status" value="1"/>
</dbReference>
<dbReference type="SUPFAM" id="SSF47323">
    <property type="entry name" value="Anticodon-binding domain of a subclass of class I aminoacyl-tRNA synthetases"/>
    <property type="match status" value="1"/>
</dbReference>
<dbReference type="GO" id="GO:0006428">
    <property type="term" value="P:isoleucyl-tRNA aminoacylation"/>
    <property type="evidence" value="ECO:0007669"/>
    <property type="project" value="UniProtKB-UniRule"/>
</dbReference>
<dbReference type="GO" id="GO:0005524">
    <property type="term" value="F:ATP binding"/>
    <property type="evidence" value="ECO:0007669"/>
    <property type="project" value="UniProtKB-UniRule"/>
</dbReference>
<comment type="catalytic activity">
    <reaction evidence="9 10">
        <text>tRNA(Ile) + L-isoleucine + ATP = L-isoleucyl-tRNA(Ile) + AMP + diphosphate</text>
        <dbReference type="Rhea" id="RHEA:11060"/>
        <dbReference type="Rhea" id="RHEA-COMP:9666"/>
        <dbReference type="Rhea" id="RHEA-COMP:9695"/>
        <dbReference type="ChEBI" id="CHEBI:30616"/>
        <dbReference type="ChEBI" id="CHEBI:33019"/>
        <dbReference type="ChEBI" id="CHEBI:58045"/>
        <dbReference type="ChEBI" id="CHEBI:78442"/>
        <dbReference type="ChEBI" id="CHEBI:78528"/>
        <dbReference type="ChEBI" id="CHEBI:456215"/>
        <dbReference type="EC" id="6.1.1.5"/>
    </reaction>
</comment>
<feature type="domain" description="Aminoacyl-tRNA synthetase class Ia" evidence="12">
    <location>
        <begin position="29"/>
        <end position="654"/>
    </location>
</feature>
<feature type="domain" description="Methionyl/Valyl/Leucyl/Isoleucyl-tRNA synthetase anticodon-binding" evidence="14">
    <location>
        <begin position="700"/>
        <end position="865"/>
    </location>
</feature>
<comment type="subunit">
    <text evidence="10">Monomer.</text>
</comment>
<evidence type="ECO:0000256" key="5">
    <source>
        <dbReference type="ARBA" id="ARBA00022840"/>
    </source>
</evidence>
<feature type="binding site" evidence="10">
    <location>
        <position position="936"/>
    </location>
    <ligand>
        <name>Zn(2+)</name>
        <dbReference type="ChEBI" id="CHEBI:29105"/>
    </ligand>
</feature>
<evidence type="ECO:0000256" key="3">
    <source>
        <dbReference type="ARBA" id="ARBA00022598"/>
    </source>
</evidence>
<name>A0A7C9JEL7_9BACT</name>
<dbReference type="GO" id="GO:0004822">
    <property type="term" value="F:isoleucine-tRNA ligase activity"/>
    <property type="evidence" value="ECO:0007669"/>
    <property type="project" value="UniProtKB-UniRule"/>
</dbReference>
<comment type="similarity">
    <text evidence="1 10">Belongs to the class-I aminoacyl-tRNA synthetase family. IleS type 1 subfamily.</text>
</comment>
<dbReference type="GO" id="GO:0002161">
    <property type="term" value="F:aminoacyl-tRNA deacylase activity"/>
    <property type="evidence" value="ECO:0007669"/>
    <property type="project" value="InterPro"/>
</dbReference>
<dbReference type="GO" id="GO:0000049">
    <property type="term" value="F:tRNA binding"/>
    <property type="evidence" value="ECO:0007669"/>
    <property type="project" value="InterPro"/>
</dbReference>
<evidence type="ECO:0000259" key="12">
    <source>
        <dbReference type="Pfam" id="PF00133"/>
    </source>
</evidence>
<feature type="region of interest" description="Disordered" evidence="11">
    <location>
        <begin position="1"/>
        <end position="22"/>
    </location>
</feature>
<dbReference type="PANTHER" id="PTHR42765:SF1">
    <property type="entry name" value="ISOLEUCINE--TRNA LIGASE, MITOCHONDRIAL"/>
    <property type="match status" value="1"/>
</dbReference>
<comment type="domain">
    <text evidence="10">IleRS has two distinct active sites: one for aminoacylation and one for editing. The misactivated valine is translocated from the active site to the editing site, which sterically excludes the correctly activated isoleucine. The single editing site contains two valyl binding pockets, one specific for each substrate (Val-AMP or Val-tRNA(Ile)).</text>
</comment>
<keyword evidence="4 10" id="KW-0547">Nucleotide-binding</keyword>
<dbReference type="CDD" id="cd07960">
    <property type="entry name" value="Anticodon_Ia_Ile_BEm"/>
    <property type="match status" value="1"/>
</dbReference>
<evidence type="ECO:0000256" key="7">
    <source>
        <dbReference type="ARBA" id="ARBA00023146"/>
    </source>
</evidence>
<gene>
    <name evidence="10" type="primary">ileS</name>
    <name evidence="15" type="ORF">D1639_06245</name>
</gene>
<dbReference type="GO" id="GO:0008270">
    <property type="term" value="F:zinc ion binding"/>
    <property type="evidence" value="ECO:0007669"/>
    <property type="project" value="UniProtKB-UniRule"/>
</dbReference>
<dbReference type="Pfam" id="PF06827">
    <property type="entry name" value="zf-FPG_IleRS"/>
    <property type="match status" value="1"/>
</dbReference>
<sequence length="950" mass="105548">MANTYKDTMNLPQTDFPMRGNLPASEPERLRKWEGEHLYESILAKNKDGKPFVLHDGPPYANGPIHIGHSFNKILKDFVVKSHAQRGFFTPYVPGWDCHGQPIEHMVEKNLGPEKMAQTDQPTLRRLCREWAQTYVDVQREGFKRLGVNGDWGNPYLTFLPNYEAGNVEIFKELYLAGQIYRGRKPIHWCKRCHTALAEAEIEYADLDSPSIFVRFKMDVVPGVFEAAGAEGDAYVLIWTTTPWTLPANTAVSLAPEADYVMVQADGANMIMARALVESVAEAAGWQEWSLVSQDDGEPVVLKGKQLCGLTYTCPIRQDLKGTIIYGDHVTLETGTGAVHTAPGHGQDDYLVALEFDVPLLMPVDDNGVLTADAGPFAGLDVFDANPAIIEWLSQQGTLVASKVINHSYPTCWRCHEPVIFRATSQWFVSMDKNSLREKALDAVEDEVQFHPAWSQKRIEAMVGDRPDWCISRQRSWGVPIPVFSCAKCGETVATEESFDAVIELFYEYGADAWFTKQPGEYLPRTVKCEKCGCSELVPDKNILDVWWESGVSHTSVLKHRAAEGLTFPADVYLEGSDQHRGWFQSSLLTSVGAYGVPPFKHIVSCGFTVDEFGRKMSKSLGNGLDPAEVIDTYGADVLRLWAATVDYGVDVSIADSILKQVAGDYRRYRNCFRFLLGSLSDFDDRADAVDAWDALEPIDRYMLAKTAKLLDEVEQAYDEFRYNGVYRLTFDFVNDLSAVYMDVAKDRLYAEAPSSPRRRAVQTVLANILEVLVRVLSPIISFTADEVWEHYPEPMRRAEGRPSNVQLAGWPSRRDMVPALPADGGKEALASFACALEARDAVTKTLEEARVAKLVNKSQEAAVRITAPAPTAQALRDFGPEVLGELFIVSGVEVFDAAEGAEGMAVEVLPAPGEKCPRCWNYRELGTDAAHPDVCGRCAAVLDEIGFKA</sequence>
<dbReference type="InterPro" id="IPR050081">
    <property type="entry name" value="Ile-tRNA_ligase"/>
</dbReference>
<keyword evidence="5 10" id="KW-0067">ATP-binding</keyword>
<dbReference type="HAMAP" id="MF_02002">
    <property type="entry name" value="Ile_tRNA_synth_type1"/>
    <property type="match status" value="1"/>
</dbReference>
<dbReference type="InterPro" id="IPR014729">
    <property type="entry name" value="Rossmann-like_a/b/a_fold"/>
</dbReference>
<keyword evidence="2 10" id="KW-0963">Cytoplasm</keyword>
<dbReference type="Gene3D" id="3.40.50.620">
    <property type="entry name" value="HUPs"/>
    <property type="match status" value="2"/>
</dbReference>
<dbReference type="AlphaFoldDB" id="A0A7C9JEL7"/>
<dbReference type="SUPFAM" id="SSF50677">
    <property type="entry name" value="ValRS/IleRS/LeuRS editing domain"/>
    <property type="match status" value="1"/>
</dbReference>
<dbReference type="Gene3D" id="1.10.730.20">
    <property type="match status" value="1"/>
</dbReference>
<feature type="binding site" evidence="10">
    <location>
        <position position="920"/>
    </location>
    <ligand>
        <name>Zn(2+)</name>
        <dbReference type="ChEBI" id="CHEBI:29105"/>
    </ligand>
</feature>
<protein>
    <recommendedName>
        <fullName evidence="10">Isoleucine--tRNA ligase</fullName>
        <ecNumber evidence="10">6.1.1.5</ecNumber>
    </recommendedName>
    <alternativeName>
        <fullName evidence="10">Isoleucyl-tRNA synthetase</fullName>
        <shortName evidence="10">IleRS</shortName>
    </alternativeName>
</protein>
<dbReference type="InterPro" id="IPR002301">
    <property type="entry name" value="Ile-tRNA-ligase"/>
</dbReference>
<dbReference type="EC" id="6.1.1.5" evidence="10"/>
<feature type="binding site" evidence="10">
    <location>
        <position position="619"/>
    </location>
    <ligand>
        <name>ATP</name>
        <dbReference type="ChEBI" id="CHEBI:30616"/>
    </ligand>
</feature>
<dbReference type="NCBIfam" id="TIGR00392">
    <property type="entry name" value="ileS"/>
    <property type="match status" value="1"/>
</dbReference>
<evidence type="ECO:0000256" key="6">
    <source>
        <dbReference type="ARBA" id="ARBA00022917"/>
    </source>
</evidence>
<evidence type="ECO:0000256" key="10">
    <source>
        <dbReference type="HAMAP-Rule" id="MF_02002"/>
    </source>
</evidence>
<dbReference type="InterPro" id="IPR002300">
    <property type="entry name" value="aa-tRNA-synth_Ia"/>
</dbReference>
<dbReference type="Pfam" id="PF00133">
    <property type="entry name" value="tRNA-synt_1"/>
    <property type="match status" value="1"/>
</dbReference>
<dbReference type="GO" id="GO:0005829">
    <property type="term" value="C:cytosol"/>
    <property type="evidence" value="ECO:0007669"/>
    <property type="project" value="TreeGrafter"/>
</dbReference>
<dbReference type="PROSITE" id="PS00178">
    <property type="entry name" value="AA_TRNA_LIGASE_I"/>
    <property type="match status" value="1"/>
</dbReference>
<keyword evidence="10" id="KW-0479">Metal-binding</keyword>
<evidence type="ECO:0000256" key="9">
    <source>
        <dbReference type="ARBA" id="ARBA00048359"/>
    </source>
</evidence>
<evidence type="ECO:0000256" key="2">
    <source>
        <dbReference type="ARBA" id="ARBA00022490"/>
    </source>
</evidence>
<keyword evidence="6 10" id="KW-0648">Protein biosynthesis</keyword>
<keyword evidence="7 10" id="KW-0030">Aminoacyl-tRNA synthetase</keyword>
<evidence type="ECO:0000256" key="11">
    <source>
        <dbReference type="SAM" id="MobiDB-lite"/>
    </source>
</evidence>
<dbReference type="PRINTS" id="PR00984">
    <property type="entry name" value="TRNASYNTHILE"/>
</dbReference>
<dbReference type="InterPro" id="IPR033708">
    <property type="entry name" value="Anticodon_Ile_BEm"/>
</dbReference>
<evidence type="ECO:0000256" key="1">
    <source>
        <dbReference type="ARBA" id="ARBA00006887"/>
    </source>
</evidence>
<keyword evidence="3 10" id="KW-0436">Ligase</keyword>